<dbReference type="OrthoDB" id="691673at2759"/>
<sequence length="115" mass="13100">MDGDLYPHLHQFISRQQQQQHNQCHSTSGEIISYQKVNIDAGELGDGDRFPQWSVDETWKFLMIRGELEQNFMKTKCTKLLWGVIANKMKFKGYNAVLISASPNGKILSPAISSQ</sequence>
<dbReference type="Proteomes" id="UP001152561">
    <property type="component" value="Unassembled WGS sequence"/>
</dbReference>
<proteinExistence type="predicted"/>
<name>A0A9Q1N0R1_9SOLA</name>
<protein>
    <submittedName>
        <fullName evidence="1">Uncharacterized protein</fullName>
    </submittedName>
</protein>
<dbReference type="AlphaFoldDB" id="A0A9Q1N0R1"/>
<evidence type="ECO:0000313" key="1">
    <source>
        <dbReference type="EMBL" id="KAJ8570677.1"/>
    </source>
</evidence>
<dbReference type="Gene3D" id="1.10.10.60">
    <property type="entry name" value="Homeodomain-like"/>
    <property type="match status" value="1"/>
</dbReference>
<accession>A0A9Q1N0R1</accession>
<reference evidence="2" key="1">
    <citation type="journal article" date="2023" name="Proc. Natl. Acad. Sci. U.S.A.">
        <title>Genomic and structural basis for evolution of tropane alkaloid biosynthesis.</title>
        <authorList>
            <person name="Wanga Y.-J."/>
            <person name="Taina T."/>
            <person name="Yua J.-Y."/>
            <person name="Lia J."/>
            <person name="Xua B."/>
            <person name="Chenc J."/>
            <person name="D'Auriad J.C."/>
            <person name="Huanga J.-P."/>
            <person name="Huanga S.-X."/>
        </authorList>
    </citation>
    <scope>NUCLEOTIDE SEQUENCE [LARGE SCALE GENOMIC DNA]</scope>
    <source>
        <strain evidence="2">cv. KIB-2019</strain>
    </source>
</reference>
<keyword evidence="2" id="KW-1185">Reference proteome</keyword>
<evidence type="ECO:0000313" key="2">
    <source>
        <dbReference type="Proteomes" id="UP001152561"/>
    </source>
</evidence>
<comment type="caution">
    <text evidence="1">The sequence shown here is derived from an EMBL/GenBank/DDBJ whole genome shotgun (WGS) entry which is preliminary data.</text>
</comment>
<organism evidence="1 2">
    <name type="scientific">Anisodus acutangulus</name>
    <dbReference type="NCBI Taxonomy" id="402998"/>
    <lineage>
        <taxon>Eukaryota</taxon>
        <taxon>Viridiplantae</taxon>
        <taxon>Streptophyta</taxon>
        <taxon>Embryophyta</taxon>
        <taxon>Tracheophyta</taxon>
        <taxon>Spermatophyta</taxon>
        <taxon>Magnoliopsida</taxon>
        <taxon>eudicotyledons</taxon>
        <taxon>Gunneridae</taxon>
        <taxon>Pentapetalae</taxon>
        <taxon>asterids</taxon>
        <taxon>lamiids</taxon>
        <taxon>Solanales</taxon>
        <taxon>Solanaceae</taxon>
        <taxon>Solanoideae</taxon>
        <taxon>Hyoscyameae</taxon>
        <taxon>Anisodus</taxon>
    </lineage>
</organism>
<dbReference type="EMBL" id="JAJAGQ010000002">
    <property type="protein sequence ID" value="KAJ8570677.1"/>
    <property type="molecule type" value="Genomic_DNA"/>
</dbReference>
<gene>
    <name evidence="1" type="ORF">K7X08_037649</name>
</gene>